<dbReference type="InterPro" id="IPR037066">
    <property type="entry name" value="Plug_dom_sf"/>
</dbReference>
<evidence type="ECO:0000259" key="4">
    <source>
        <dbReference type="Pfam" id="PF00593"/>
    </source>
</evidence>
<dbReference type="Proteomes" id="UP000281899">
    <property type="component" value="Unassembled WGS sequence"/>
</dbReference>
<evidence type="ECO:0000256" key="2">
    <source>
        <dbReference type="RuleBase" id="RU003357"/>
    </source>
</evidence>
<keyword evidence="3" id="KW-0732">Signal</keyword>
<keyword evidence="1 2" id="KW-0472">Membrane</keyword>
<dbReference type="Pfam" id="PF00593">
    <property type="entry name" value="TonB_dep_Rec_b-barrel"/>
    <property type="match status" value="1"/>
</dbReference>
<evidence type="ECO:0000313" key="6">
    <source>
        <dbReference type="EMBL" id="ROH95012.1"/>
    </source>
</evidence>
<dbReference type="Gene3D" id="2.170.130.10">
    <property type="entry name" value="TonB-dependent receptor, plug domain"/>
    <property type="match status" value="1"/>
</dbReference>
<feature type="domain" description="TonB-dependent receptor-like beta-barrel" evidence="4">
    <location>
        <begin position="401"/>
        <end position="918"/>
    </location>
</feature>
<feature type="chain" id="PRO_5047153165" evidence="3">
    <location>
        <begin position="25"/>
        <end position="954"/>
    </location>
</feature>
<name>A0ABX9XC92_9FLAO</name>
<evidence type="ECO:0000256" key="1">
    <source>
        <dbReference type="PROSITE-ProRule" id="PRU01360"/>
    </source>
</evidence>
<dbReference type="InterPro" id="IPR023997">
    <property type="entry name" value="TonB-dep_OMP_SusC/RagA_CS"/>
</dbReference>
<keyword evidence="1" id="KW-1134">Transmembrane beta strand</keyword>
<dbReference type="SUPFAM" id="SSF56935">
    <property type="entry name" value="Porins"/>
    <property type="match status" value="1"/>
</dbReference>
<feature type="domain" description="TonB-dependent receptor plug" evidence="5">
    <location>
        <begin position="49"/>
        <end position="164"/>
    </location>
</feature>
<gene>
    <name evidence="6" type="ORF">EGI15_03895</name>
</gene>
<protein>
    <submittedName>
        <fullName evidence="6">SusC/RagA family TonB-linked outer membrane protein</fullName>
    </submittedName>
</protein>
<dbReference type="NCBIfam" id="TIGR04056">
    <property type="entry name" value="OMP_RagA_SusC"/>
    <property type="match status" value="1"/>
</dbReference>
<dbReference type="InterPro" id="IPR000531">
    <property type="entry name" value="Beta-barrel_TonB"/>
</dbReference>
<accession>A0ABX9XC92</accession>
<organism evidence="6 7">
    <name type="scientific">Chryseobacterium cucumeris</name>
    <dbReference type="NCBI Taxonomy" id="1813611"/>
    <lineage>
        <taxon>Bacteria</taxon>
        <taxon>Pseudomonadati</taxon>
        <taxon>Bacteroidota</taxon>
        <taxon>Flavobacteriia</taxon>
        <taxon>Flavobacteriales</taxon>
        <taxon>Weeksellaceae</taxon>
        <taxon>Chryseobacterium group</taxon>
        <taxon>Chryseobacterium</taxon>
    </lineage>
</organism>
<evidence type="ECO:0000256" key="3">
    <source>
        <dbReference type="SAM" id="SignalP"/>
    </source>
</evidence>
<keyword evidence="1" id="KW-0813">Transport</keyword>
<proteinExistence type="inferred from homology"/>
<comment type="caution">
    <text evidence="6">The sequence shown here is derived from an EMBL/GenBank/DDBJ whole genome shotgun (WGS) entry which is preliminary data.</text>
</comment>
<comment type="similarity">
    <text evidence="1 2">Belongs to the TonB-dependent receptor family.</text>
</comment>
<dbReference type="InterPro" id="IPR012910">
    <property type="entry name" value="Plug_dom"/>
</dbReference>
<keyword evidence="2" id="KW-0798">TonB box</keyword>
<dbReference type="PROSITE" id="PS52016">
    <property type="entry name" value="TONB_DEPENDENT_REC_3"/>
    <property type="match status" value="1"/>
</dbReference>
<keyword evidence="1" id="KW-0998">Cell outer membrane</keyword>
<evidence type="ECO:0000259" key="5">
    <source>
        <dbReference type="Pfam" id="PF07715"/>
    </source>
</evidence>
<reference evidence="6 7" key="1">
    <citation type="submission" date="2018-11" db="EMBL/GenBank/DDBJ databases">
        <title>Proposal to divide the Flavobacteriaceae and reorganize its genera based on Amino Acid Identity values calculated from whole genome sequences.</title>
        <authorList>
            <person name="Nicholson A.C."/>
            <person name="Gulvik C.A."/>
            <person name="Whitney A.M."/>
            <person name="Humrighouse B.W."/>
            <person name="Bell M."/>
            <person name="Holmes B."/>
            <person name="Steigerwalt A."/>
            <person name="Villarma A."/>
            <person name="Sheth M."/>
            <person name="Batra D."/>
            <person name="Pryor J."/>
            <person name="Bernardet J.-F."/>
            <person name="Hugo C."/>
            <person name="Kampfer P."/>
            <person name="Newman J."/>
            <person name="Mcquiston J.R."/>
        </authorList>
    </citation>
    <scope>NUCLEOTIDE SEQUENCE [LARGE SCALE GENOMIC DNA]</scope>
    <source>
        <strain evidence="6 7">G0235</strain>
    </source>
</reference>
<dbReference type="InterPro" id="IPR039426">
    <property type="entry name" value="TonB-dep_rcpt-like"/>
</dbReference>
<feature type="signal peptide" evidence="3">
    <location>
        <begin position="1"/>
        <end position="24"/>
    </location>
</feature>
<dbReference type="Pfam" id="PF07715">
    <property type="entry name" value="Plug"/>
    <property type="match status" value="1"/>
</dbReference>
<comment type="subcellular location">
    <subcellularLocation>
        <location evidence="1">Cell outer membrane</location>
        <topology evidence="1">Multi-pass membrane protein</topology>
    </subcellularLocation>
</comment>
<dbReference type="EMBL" id="RJTW01000003">
    <property type="protein sequence ID" value="ROH95012.1"/>
    <property type="molecule type" value="Genomic_DNA"/>
</dbReference>
<dbReference type="NCBIfam" id="TIGR04057">
    <property type="entry name" value="SusC_RagA_signa"/>
    <property type="match status" value="1"/>
</dbReference>
<keyword evidence="1" id="KW-0812">Transmembrane</keyword>
<sequence length="954" mass="105889">MVKNFTTVLKIAPAFLLASTVIHAQKKDSLPQEKKIEEVVLVGYGKQKKSDLTGSITAVSEKDFNKGAIVSADQLITGKAPGVRITNAGGSPDSAPNIRIRGGSSFSANNNPLIVIDGVPLDTNNPAGVGNPLNLINPNDIESFSILKDASATAIYGNRGSNGVIIIKTKRGGGKLKISLNTNVSVGTVTRYIDVMNADEFTKFINQNYPNYNYLLGVGGNSANPTQPGTIYNTDWQKAIYRNSVSSDNNLSISGSLFNKVPTRLSVGYNRTEGVIRTSDYERFSTGLNITPSFFDNHLKIDISLKGLFSKLNAIDDGGAIGGAINMNPTLPIYQSQTNLTGDPYNRFGGYYQNIVLKGNQYLIQGQSNPLAILMQRSSPQKIAKFLGNAEINYKFHFLPDLRAIVNLGLEASRSNLKTVYSDNAIATYRNPQNLFVPNDYVFSPGIDYAEHQNIVNQTMDAYLVYEKKYSGFLSHFLVQGGYSYQNFKNDGYKDQYRYDDVTGRRVPNPGTALNPTNRYYNVLNLQSFIGRANIDFYDKYLFTLNFRADASSLFQKGERWGYFPGVGFAWKVNKDFFTESSSVKDLKLRLGWGRTGNADIVSVAGFYPSSPYFSIGGSNSQYFPGVGTYSALPFNPGLTWETTETWNAGIDFSFFSQDRISGSIDVYKRKTTNLLAKVPLPAGQGLSNEFTTNVGSLENKGVEFNLTVVPVKTENLNWSVSGNFGYNDSKILSLGDVSYFPDNSSTLPIGTGIKIANNAIGYQPYSAWVLQQVYDANGKPLDNVYVDRNNDGIINEKDRYYKAIRPRWTYGFSTSLTYKNWDLNAAFRGQIGGLIYNTRKLAQGFKSYTVPQNSQNLNNVLTSTADSPFTLSDNLYFSDYFLEDASFLKLDNVTIGYLFKNVFKNTNVRVYGSVNNVYTWTNYSGQDPENFTGIDNNFYPRPRTYTIGFNFNF</sequence>
<keyword evidence="7" id="KW-1185">Reference proteome</keyword>
<evidence type="ECO:0000313" key="7">
    <source>
        <dbReference type="Proteomes" id="UP000281899"/>
    </source>
</evidence>
<dbReference type="InterPro" id="IPR023996">
    <property type="entry name" value="TonB-dep_OMP_SusC/RagA"/>
</dbReference>